<dbReference type="PROSITE" id="PS00379">
    <property type="entry name" value="CDP_ALCOHOL_P_TRANSF"/>
    <property type="match status" value="1"/>
</dbReference>
<dbReference type="PANTHER" id="PTHR10414">
    <property type="entry name" value="ETHANOLAMINEPHOSPHOTRANSFERASE"/>
    <property type="match status" value="1"/>
</dbReference>
<dbReference type="InterPro" id="IPR043130">
    <property type="entry name" value="CDP-OH_PTrfase_TM_dom"/>
</dbReference>
<evidence type="ECO:0000256" key="3">
    <source>
        <dbReference type="ARBA" id="ARBA00022679"/>
    </source>
</evidence>
<dbReference type="InterPro" id="IPR048254">
    <property type="entry name" value="CDP_ALCOHOL_P_TRANSF_CS"/>
</dbReference>
<feature type="transmembrane region" description="Helical" evidence="6">
    <location>
        <begin position="79"/>
        <end position="97"/>
    </location>
</feature>
<dbReference type="OrthoDB" id="196717at2759"/>
<sequence length="180" mass="20186">MCKAAAALSAVQCSSSDMLCMDMLHILPMLLDGIDGKQARRTGTSGPLGELFDHGLDSYSVVLIPTCVYSLFSSDLSRLRFFLLLWNIFINFYLTHWEKYNTGVMFLPWGYDFTMLCRLIVAQMSDTRCEVFNSLIVPYALTMIITFLTPPSVIVETTLLLFLCIASCIAHVHYGTKVVS</sequence>
<evidence type="ECO:0000313" key="7">
    <source>
        <dbReference type="EMBL" id="GBP80011.1"/>
    </source>
</evidence>
<gene>
    <name evidence="7" type="primary">SELENOI</name>
    <name evidence="7" type="ORF">EVAR_68365_1</name>
</gene>
<keyword evidence="3 5" id="KW-0808">Transferase</keyword>
<dbReference type="InterPro" id="IPR014472">
    <property type="entry name" value="CHOPT"/>
</dbReference>
<dbReference type="EMBL" id="BGZK01001442">
    <property type="protein sequence ID" value="GBP80011.1"/>
    <property type="molecule type" value="Genomic_DNA"/>
</dbReference>
<dbReference type="PANTHER" id="PTHR10414:SF71">
    <property type="entry name" value="FI05338P"/>
    <property type="match status" value="1"/>
</dbReference>
<comment type="caution">
    <text evidence="7">The sequence shown here is derived from an EMBL/GenBank/DDBJ whole genome shotgun (WGS) entry which is preliminary data.</text>
</comment>
<evidence type="ECO:0000256" key="6">
    <source>
        <dbReference type="SAM" id="Phobius"/>
    </source>
</evidence>
<reference evidence="7 8" key="1">
    <citation type="journal article" date="2019" name="Commun. Biol.">
        <title>The bagworm genome reveals a unique fibroin gene that provides high tensile strength.</title>
        <authorList>
            <person name="Kono N."/>
            <person name="Nakamura H."/>
            <person name="Ohtoshi R."/>
            <person name="Tomita M."/>
            <person name="Numata K."/>
            <person name="Arakawa K."/>
        </authorList>
    </citation>
    <scope>NUCLEOTIDE SEQUENCE [LARGE SCALE GENOMIC DNA]</scope>
</reference>
<accession>A0A4C1YU34</accession>
<keyword evidence="4 6" id="KW-0472">Membrane</keyword>
<protein>
    <submittedName>
        <fullName evidence="7">Ethanolaminephosphotransferase 1</fullName>
    </submittedName>
</protein>
<name>A0A4C1YU34_EUMVA</name>
<dbReference type="InterPro" id="IPR000462">
    <property type="entry name" value="CDP-OH_P_trans"/>
</dbReference>
<proteinExistence type="inferred from homology"/>
<organism evidence="7 8">
    <name type="scientific">Eumeta variegata</name>
    <name type="common">Bagworm moth</name>
    <name type="synonym">Eumeta japonica</name>
    <dbReference type="NCBI Taxonomy" id="151549"/>
    <lineage>
        <taxon>Eukaryota</taxon>
        <taxon>Metazoa</taxon>
        <taxon>Ecdysozoa</taxon>
        <taxon>Arthropoda</taxon>
        <taxon>Hexapoda</taxon>
        <taxon>Insecta</taxon>
        <taxon>Pterygota</taxon>
        <taxon>Neoptera</taxon>
        <taxon>Endopterygota</taxon>
        <taxon>Lepidoptera</taxon>
        <taxon>Glossata</taxon>
        <taxon>Ditrysia</taxon>
        <taxon>Tineoidea</taxon>
        <taxon>Psychidae</taxon>
        <taxon>Oiketicinae</taxon>
        <taxon>Eumeta</taxon>
    </lineage>
</organism>
<dbReference type="Gene3D" id="1.20.120.1760">
    <property type="match status" value="1"/>
</dbReference>
<dbReference type="GO" id="GO:0005789">
    <property type="term" value="C:endoplasmic reticulum membrane"/>
    <property type="evidence" value="ECO:0007669"/>
    <property type="project" value="TreeGrafter"/>
</dbReference>
<feature type="transmembrane region" description="Helical" evidence="6">
    <location>
        <begin position="103"/>
        <end position="122"/>
    </location>
</feature>
<evidence type="ECO:0000256" key="5">
    <source>
        <dbReference type="RuleBase" id="RU003750"/>
    </source>
</evidence>
<evidence type="ECO:0000313" key="8">
    <source>
        <dbReference type="Proteomes" id="UP000299102"/>
    </source>
</evidence>
<feature type="transmembrane region" description="Helical" evidence="6">
    <location>
        <begin position="131"/>
        <end position="148"/>
    </location>
</feature>
<dbReference type="GO" id="GO:0006646">
    <property type="term" value="P:phosphatidylethanolamine biosynthetic process"/>
    <property type="evidence" value="ECO:0007669"/>
    <property type="project" value="TreeGrafter"/>
</dbReference>
<comment type="subcellular location">
    <subcellularLocation>
        <location evidence="1">Membrane</location>
    </subcellularLocation>
</comment>
<keyword evidence="6" id="KW-1133">Transmembrane helix</keyword>
<comment type="similarity">
    <text evidence="2 5">Belongs to the CDP-alcohol phosphatidyltransferase class-I family.</text>
</comment>
<feature type="transmembrane region" description="Helical" evidence="6">
    <location>
        <begin position="154"/>
        <end position="174"/>
    </location>
</feature>
<dbReference type="Proteomes" id="UP000299102">
    <property type="component" value="Unassembled WGS sequence"/>
</dbReference>
<dbReference type="Pfam" id="PF01066">
    <property type="entry name" value="CDP-OH_P_transf"/>
    <property type="match status" value="1"/>
</dbReference>
<keyword evidence="8" id="KW-1185">Reference proteome</keyword>
<dbReference type="GO" id="GO:0004307">
    <property type="term" value="F:ethanolaminephosphotransferase activity"/>
    <property type="evidence" value="ECO:0007669"/>
    <property type="project" value="TreeGrafter"/>
</dbReference>
<dbReference type="STRING" id="151549.A0A4C1YU34"/>
<keyword evidence="6" id="KW-0812">Transmembrane</keyword>
<dbReference type="GO" id="GO:0005794">
    <property type="term" value="C:Golgi apparatus"/>
    <property type="evidence" value="ECO:0007669"/>
    <property type="project" value="TreeGrafter"/>
</dbReference>
<evidence type="ECO:0000256" key="1">
    <source>
        <dbReference type="ARBA" id="ARBA00004370"/>
    </source>
</evidence>
<evidence type="ECO:0000256" key="4">
    <source>
        <dbReference type="ARBA" id="ARBA00023136"/>
    </source>
</evidence>
<evidence type="ECO:0000256" key="2">
    <source>
        <dbReference type="ARBA" id="ARBA00010441"/>
    </source>
</evidence>
<dbReference type="AlphaFoldDB" id="A0A4C1YU34"/>